<evidence type="ECO:0000256" key="5">
    <source>
        <dbReference type="ARBA" id="ARBA00006045"/>
    </source>
</evidence>
<comment type="cofactor">
    <cofactor evidence="1">
        <name>Mn(2+)</name>
        <dbReference type="ChEBI" id="CHEBI:29035"/>
    </cofactor>
</comment>
<sequence>MKIAIEGCAHGELDKIYDSIQHLEKKDGIKVDLLICCGDFQATRNLKDLRCMAVPPKYQKMCTFYKYYSGEKVAPVLTIFIGGNHEASNYLQELAYGGWVAPRIYYMGYANIVNIAGVRIGGLSGIYKGHDYLKGHFEKPPYSEDTKRSVYHIRNLETFRLKQVQKPVDIFLSHDWPRGIYNYGDVDQLLKFKPFFTNEVKTNTLGSKPCEELLHLLKPTYWFAAHMHVKFAALVPHTSVSIEILIEVRACQRIPNLTGPVDNSNVTLQRNRNKSVGRIDGCHCDCDNEDDRQMTKFLALDKCLPRRKFLQIVDIQHNVMKPIELEYDLEWLTILHFTNHLLSVSRTNQYMPGPGMDSRWNFTPTKEEMDFIRQKFNGDLIIPHNFTQTTLAFEPNNCDSSDSNGHHSFSGQAKAKINPQTMLFCDKLSVDDPMALLLTQSKDSSFNSSQSQLSSCSPFREQSGDLTQVSLDDSSYLDTLDSMEIGLMSKTNNSFSLKRSISSPSPRRLSLALPSPQNSDVDEPMRNLREDANSSPDVLPPLRMSLSLPSPRDSDVDEPVSSDPLISHSSSSDLVSTGASPTGKLPLEYSGVLTRDKLNNVFLTLQFNLIEIMKVNDGNNKIPHIQKGHLDHLNILPSRLECPRNLYNEATVALQQ</sequence>
<feature type="compositionally biased region" description="Low complexity" evidence="13">
    <location>
        <begin position="561"/>
        <end position="576"/>
    </location>
</feature>
<feature type="compositionally biased region" description="Low complexity" evidence="13">
    <location>
        <begin position="496"/>
        <end position="516"/>
    </location>
</feature>
<evidence type="ECO:0000256" key="10">
    <source>
        <dbReference type="ARBA" id="ARBA00023004"/>
    </source>
</evidence>
<keyword evidence="7" id="KW-0479">Metal-binding</keyword>
<feature type="compositionally biased region" description="Basic and acidic residues" evidence="13">
    <location>
        <begin position="523"/>
        <end position="532"/>
    </location>
</feature>
<dbReference type="SUPFAM" id="SSF56300">
    <property type="entry name" value="Metallo-dependent phosphatases"/>
    <property type="match status" value="1"/>
</dbReference>
<keyword evidence="10" id="KW-0408">Iron</keyword>
<keyword evidence="6" id="KW-0507">mRNA processing</keyword>
<keyword evidence="16" id="KW-1185">Reference proteome</keyword>
<dbReference type="InterPro" id="IPR029052">
    <property type="entry name" value="Metallo-depent_PP-like"/>
</dbReference>
<feature type="domain" description="Lariat debranching enzyme C-terminal" evidence="14">
    <location>
        <begin position="287"/>
        <end position="434"/>
    </location>
</feature>
<organism evidence="15 16">
    <name type="scientific">Periplaneta americana</name>
    <name type="common">American cockroach</name>
    <name type="synonym">Blatta americana</name>
    <dbReference type="NCBI Taxonomy" id="6978"/>
    <lineage>
        <taxon>Eukaryota</taxon>
        <taxon>Metazoa</taxon>
        <taxon>Ecdysozoa</taxon>
        <taxon>Arthropoda</taxon>
        <taxon>Hexapoda</taxon>
        <taxon>Insecta</taxon>
        <taxon>Pterygota</taxon>
        <taxon>Neoptera</taxon>
        <taxon>Polyneoptera</taxon>
        <taxon>Dictyoptera</taxon>
        <taxon>Blattodea</taxon>
        <taxon>Blattoidea</taxon>
        <taxon>Blattidae</taxon>
        <taxon>Blattinae</taxon>
        <taxon>Periplaneta</taxon>
    </lineage>
</organism>
<dbReference type="PANTHER" id="PTHR12849:SF0">
    <property type="entry name" value="LARIAT DEBRANCHING ENZYME"/>
    <property type="match status" value="1"/>
</dbReference>
<evidence type="ECO:0000256" key="4">
    <source>
        <dbReference type="ARBA" id="ARBA00004123"/>
    </source>
</evidence>
<feature type="region of interest" description="Disordered" evidence="13">
    <location>
        <begin position="443"/>
        <end position="467"/>
    </location>
</feature>
<keyword evidence="11" id="KW-0464">Manganese</keyword>
<name>A0ABQ8S1P2_PERAM</name>
<comment type="cofactor">
    <cofactor evidence="2">
        <name>Zn(2+)</name>
        <dbReference type="ChEBI" id="CHEBI:29105"/>
    </cofactor>
</comment>
<comment type="caution">
    <text evidence="15">The sequence shown here is derived from an EMBL/GenBank/DDBJ whole genome shotgun (WGS) entry which is preliminary data.</text>
</comment>
<dbReference type="PANTHER" id="PTHR12849">
    <property type="entry name" value="RNA LARIAT DEBRANCHING ENZYME"/>
    <property type="match status" value="1"/>
</dbReference>
<evidence type="ECO:0000313" key="16">
    <source>
        <dbReference type="Proteomes" id="UP001148838"/>
    </source>
</evidence>
<dbReference type="Gene3D" id="3.60.21.10">
    <property type="match status" value="1"/>
</dbReference>
<feature type="region of interest" description="Disordered" evidence="13">
    <location>
        <begin position="496"/>
        <end position="580"/>
    </location>
</feature>
<evidence type="ECO:0000256" key="12">
    <source>
        <dbReference type="ARBA" id="ARBA00023242"/>
    </source>
</evidence>
<dbReference type="InterPro" id="IPR041816">
    <property type="entry name" value="Dbr1_N"/>
</dbReference>
<protein>
    <recommendedName>
        <fullName evidence="14">Lariat debranching enzyme C-terminal domain-containing protein</fullName>
    </recommendedName>
</protein>
<feature type="compositionally biased region" description="Low complexity" evidence="13">
    <location>
        <begin position="540"/>
        <end position="551"/>
    </location>
</feature>
<evidence type="ECO:0000256" key="1">
    <source>
        <dbReference type="ARBA" id="ARBA00001936"/>
    </source>
</evidence>
<dbReference type="CDD" id="cd00844">
    <property type="entry name" value="MPP_Dbr1_N"/>
    <property type="match status" value="1"/>
</dbReference>
<evidence type="ECO:0000256" key="2">
    <source>
        <dbReference type="ARBA" id="ARBA00001947"/>
    </source>
</evidence>
<keyword evidence="12" id="KW-0539">Nucleus</keyword>
<reference evidence="15 16" key="1">
    <citation type="journal article" date="2022" name="Allergy">
        <title>Genome assembly and annotation of Periplaneta americana reveal a comprehensive cockroach allergen profile.</title>
        <authorList>
            <person name="Wang L."/>
            <person name="Xiong Q."/>
            <person name="Saelim N."/>
            <person name="Wang L."/>
            <person name="Nong W."/>
            <person name="Wan A.T."/>
            <person name="Shi M."/>
            <person name="Liu X."/>
            <person name="Cao Q."/>
            <person name="Hui J.H.L."/>
            <person name="Sookrung N."/>
            <person name="Leung T.F."/>
            <person name="Tungtrongchitr A."/>
            <person name="Tsui S.K.W."/>
        </authorList>
    </citation>
    <scope>NUCLEOTIDE SEQUENCE [LARGE SCALE GENOMIC DNA]</scope>
    <source>
        <strain evidence="15">PWHHKU_190912</strain>
    </source>
</reference>
<dbReference type="SMART" id="SM01124">
    <property type="entry name" value="DBR1"/>
    <property type="match status" value="1"/>
</dbReference>
<accession>A0ABQ8S1P2</accession>
<evidence type="ECO:0000256" key="13">
    <source>
        <dbReference type="SAM" id="MobiDB-lite"/>
    </source>
</evidence>
<feature type="compositionally biased region" description="Low complexity" evidence="13">
    <location>
        <begin position="443"/>
        <end position="457"/>
    </location>
</feature>
<comment type="subcellular location">
    <subcellularLocation>
        <location evidence="4">Nucleus</location>
    </subcellularLocation>
</comment>
<dbReference type="Proteomes" id="UP001148838">
    <property type="component" value="Unassembled WGS sequence"/>
</dbReference>
<evidence type="ECO:0000256" key="6">
    <source>
        <dbReference type="ARBA" id="ARBA00022664"/>
    </source>
</evidence>
<evidence type="ECO:0000256" key="9">
    <source>
        <dbReference type="ARBA" id="ARBA00022833"/>
    </source>
</evidence>
<evidence type="ECO:0000256" key="3">
    <source>
        <dbReference type="ARBA" id="ARBA00001954"/>
    </source>
</evidence>
<comment type="similarity">
    <text evidence="5">Belongs to the lariat debranching enzyme family.</text>
</comment>
<proteinExistence type="inferred from homology"/>
<keyword evidence="9" id="KW-0862">Zinc</keyword>
<keyword evidence="8" id="KW-0378">Hydrolase</keyword>
<dbReference type="InterPro" id="IPR004843">
    <property type="entry name" value="Calcineurin-like_PHP"/>
</dbReference>
<dbReference type="Pfam" id="PF05011">
    <property type="entry name" value="DBR1"/>
    <property type="match status" value="1"/>
</dbReference>
<evidence type="ECO:0000313" key="15">
    <source>
        <dbReference type="EMBL" id="KAJ4427929.1"/>
    </source>
</evidence>
<dbReference type="Pfam" id="PF00149">
    <property type="entry name" value="Metallophos"/>
    <property type="match status" value="1"/>
</dbReference>
<evidence type="ECO:0000256" key="8">
    <source>
        <dbReference type="ARBA" id="ARBA00022801"/>
    </source>
</evidence>
<evidence type="ECO:0000256" key="7">
    <source>
        <dbReference type="ARBA" id="ARBA00022723"/>
    </source>
</evidence>
<evidence type="ECO:0000256" key="11">
    <source>
        <dbReference type="ARBA" id="ARBA00023211"/>
    </source>
</evidence>
<evidence type="ECO:0000259" key="14">
    <source>
        <dbReference type="SMART" id="SM01124"/>
    </source>
</evidence>
<gene>
    <name evidence="15" type="ORF">ANN_23939</name>
</gene>
<dbReference type="InterPro" id="IPR007708">
    <property type="entry name" value="DBR1_C"/>
</dbReference>
<comment type="cofactor">
    <cofactor evidence="3">
        <name>Fe(2+)</name>
        <dbReference type="ChEBI" id="CHEBI:29033"/>
    </cofactor>
</comment>
<dbReference type="EMBL" id="JAJSOF020000037">
    <property type="protein sequence ID" value="KAJ4427929.1"/>
    <property type="molecule type" value="Genomic_DNA"/>
</dbReference>